<evidence type="ECO:0000256" key="1">
    <source>
        <dbReference type="SAM" id="SignalP"/>
    </source>
</evidence>
<feature type="chain" id="PRO_5003990097" evidence="1">
    <location>
        <begin position="21"/>
        <end position="371"/>
    </location>
</feature>
<accession>L8GUF7</accession>
<sequence>MARLASILALALLALAAAHADVYWGAPNSEACPFTGEAALTCTSMVDNCSGRVFSNKQSEPSTLSNSFLQIQRLSVPENTFYELKEFHMVYTHKWLPLAYMVHDGLNFTVNVWNSSRADPNRAVNWLTPLVSFQRVLFFRGSDGQMWNSAYRMYGNVSATMGGPIKLSAGEYLFSINGYMTANPATYANDAAYQWYQTPERNPYYANDSFIQYVGNLVTYKFSPLSWGPNNGTSWWTSTPGRACSWTAGALTNLTDGSVNDPTLKSTLNHINYVVRYNFKVPITQINVTDFMVRMNNYFNVAAYSPYASVHVYSVQRQFTCCSWIDWYINTSFGPSLMAQGLGLSEETIANATGMPTNNLPGQIWGWTKDT</sequence>
<dbReference type="GeneID" id="14917298"/>
<proteinExistence type="predicted"/>
<dbReference type="VEuPathDB" id="AmoebaDB:ACA1_088600"/>
<keyword evidence="3" id="KW-1185">Reference proteome</keyword>
<keyword evidence="1" id="KW-0732">Signal</keyword>
<feature type="signal peptide" evidence="1">
    <location>
        <begin position="1"/>
        <end position="20"/>
    </location>
</feature>
<name>L8GUF7_ACACF</name>
<dbReference type="RefSeq" id="XP_004338628.1">
    <property type="nucleotide sequence ID" value="XM_004338580.1"/>
</dbReference>
<reference evidence="2 3" key="1">
    <citation type="journal article" date="2013" name="Genome Biol.">
        <title>Genome of Acanthamoeba castellanii highlights extensive lateral gene transfer and early evolution of tyrosine kinase signaling.</title>
        <authorList>
            <person name="Clarke M."/>
            <person name="Lohan A.J."/>
            <person name="Liu B."/>
            <person name="Lagkouvardos I."/>
            <person name="Roy S."/>
            <person name="Zafar N."/>
            <person name="Bertelli C."/>
            <person name="Schilde C."/>
            <person name="Kianianmomeni A."/>
            <person name="Burglin T.R."/>
            <person name="Frech C."/>
            <person name="Turcotte B."/>
            <person name="Kopec K.O."/>
            <person name="Synnott J.M."/>
            <person name="Choo C."/>
            <person name="Paponov I."/>
            <person name="Finkler A."/>
            <person name="Soon Heng Tan C."/>
            <person name="Hutchins A.P."/>
            <person name="Weinmeier T."/>
            <person name="Rattei T."/>
            <person name="Chu J.S."/>
            <person name="Gimenez G."/>
            <person name="Irimia M."/>
            <person name="Rigden D.J."/>
            <person name="Fitzpatrick D.A."/>
            <person name="Lorenzo-Morales J."/>
            <person name="Bateman A."/>
            <person name="Chiu C.H."/>
            <person name="Tang P."/>
            <person name="Hegemann P."/>
            <person name="Fromm H."/>
            <person name="Raoult D."/>
            <person name="Greub G."/>
            <person name="Miranda-Saavedra D."/>
            <person name="Chen N."/>
            <person name="Nash P."/>
            <person name="Ginger M.L."/>
            <person name="Horn M."/>
            <person name="Schaap P."/>
            <person name="Caler L."/>
            <person name="Loftus B."/>
        </authorList>
    </citation>
    <scope>NUCLEOTIDE SEQUENCE [LARGE SCALE GENOMIC DNA]</scope>
    <source>
        <strain evidence="2 3">Neff</strain>
    </source>
</reference>
<dbReference type="KEGG" id="acan:ACA1_088600"/>
<dbReference type="Proteomes" id="UP000011083">
    <property type="component" value="Unassembled WGS sequence"/>
</dbReference>
<protein>
    <submittedName>
        <fullName evidence="2">Uncharacterized protein</fullName>
    </submittedName>
</protein>
<dbReference type="AlphaFoldDB" id="L8GUF7"/>
<gene>
    <name evidence="2" type="ORF">ACA1_088600</name>
</gene>
<organism evidence="2 3">
    <name type="scientific">Acanthamoeba castellanii (strain ATCC 30010 / Neff)</name>
    <dbReference type="NCBI Taxonomy" id="1257118"/>
    <lineage>
        <taxon>Eukaryota</taxon>
        <taxon>Amoebozoa</taxon>
        <taxon>Discosea</taxon>
        <taxon>Longamoebia</taxon>
        <taxon>Centramoebida</taxon>
        <taxon>Acanthamoebidae</taxon>
        <taxon>Acanthamoeba</taxon>
    </lineage>
</organism>
<evidence type="ECO:0000313" key="2">
    <source>
        <dbReference type="EMBL" id="ELR16615.1"/>
    </source>
</evidence>
<evidence type="ECO:0000313" key="3">
    <source>
        <dbReference type="Proteomes" id="UP000011083"/>
    </source>
</evidence>
<dbReference type="EMBL" id="KB007985">
    <property type="protein sequence ID" value="ELR16615.1"/>
    <property type="molecule type" value="Genomic_DNA"/>
</dbReference>